<dbReference type="SMART" id="SM00918">
    <property type="entry name" value="Lig_chan-Glu_bd"/>
    <property type="match status" value="1"/>
</dbReference>
<dbReference type="InterPro" id="IPR019594">
    <property type="entry name" value="Glu/Gly-bd"/>
</dbReference>
<dbReference type="Gene3D" id="1.10.287.70">
    <property type="match status" value="1"/>
</dbReference>
<feature type="site" description="Interaction with the cone snail toxin Con-ikot-ikot" evidence="17">
    <location>
        <position position="664"/>
    </location>
</feature>
<evidence type="ECO:0000256" key="13">
    <source>
        <dbReference type="ARBA" id="ARBA00023286"/>
    </source>
</evidence>
<keyword evidence="2" id="KW-0813">Transport</keyword>
<proteinExistence type="inferred from homology"/>
<dbReference type="FunFam" id="1.10.287.70:FF:000010">
    <property type="entry name" value="Putative glutamate receptor ionotropic kainate 1"/>
    <property type="match status" value="1"/>
</dbReference>
<feature type="site" description="Crucial to convey clamshell closure to channel opening" evidence="17">
    <location>
        <position position="637"/>
    </location>
</feature>
<dbReference type="InterPro" id="IPR028082">
    <property type="entry name" value="Peripla_BP_I"/>
</dbReference>
<feature type="binding site" evidence="16">
    <location>
        <position position="659"/>
    </location>
    <ligand>
        <name>L-glutamate</name>
        <dbReference type="ChEBI" id="CHEBI:29985"/>
    </ligand>
</feature>
<dbReference type="InterPro" id="IPR015683">
    <property type="entry name" value="Ionotropic_Glu_rcpt"/>
</dbReference>
<dbReference type="STRING" id="70415.A0A5S6QD46"/>
<dbReference type="SUPFAM" id="SSF53850">
    <property type="entry name" value="Periplasmic binding protein-like II"/>
    <property type="match status" value="1"/>
</dbReference>
<dbReference type="SUPFAM" id="SSF81324">
    <property type="entry name" value="Voltage-gated potassium channels"/>
    <property type="match status" value="1"/>
</dbReference>
<keyword evidence="7" id="KW-0770">Synapse</keyword>
<feature type="transmembrane region" description="Helical" evidence="19">
    <location>
        <begin position="794"/>
        <end position="815"/>
    </location>
</feature>
<name>A0A5S6QD46_TRIMR</name>
<keyword evidence="11" id="KW-0325">Glycoprotein</keyword>
<keyword evidence="18" id="KW-1015">Disulfide bond</keyword>
<evidence type="ECO:0000259" key="21">
    <source>
        <dbReference type="SMART" id="SM00079"/>
    </source>
</evidence>
<evidence type="ECO:0000256" key="6">
    <source>
        <dbReference type="ARBA" id="ARBA00022989"/>
    </source>
</evidence>
<feature type="disulfide bond" evidence="18">
    <location>
        <begin position="719"/>
        <end position="776"/>
    </location>
</feature>
<organism evidence="23 24">
    <name type="scientific">Trichuris muris</name>
    <name type="common">Mouse whipworm</name>
    <dbReference type="NCBI Taxonomy" id="70415"/>
    <lineage>
        <taxon>Eukaryota</taxon>
        <taxon>Metazoa</taxon>
        <taxon>Ecdysozoa</taxon>
        <taxon>Nematoda</taxon>
        <taxon>Enoplea</taxon>
        <taxon>Dorylaimia</taxon>
        <taxon>Trichinellida</taxon>
        <taxon>Trichuridae</taxon>
        <taxon>Trichuris</taxon>
    </lineage>
</organism>
<evidence type="ECO:0000256" key="1">
    <source>
        <dbReference type="ARBA" id="ARBA00008685"/>
    </source>
</evidence>
<evidence type="ECO:0000256" key="7">
    <source>
        <dbReference type="ARBA" id="ARBA00023018"/>
    </source>
</evidence>
<keyword evidence="8" id="KW-0406">Ion transport</keyword>
<evidence type="ECO:0000256" key="16">
    <source>
        <dbReference type="PIRSR" id="PIRSR601508-1"/>
    </source>
</evidence>
<dbReference type="Gene3D" id="3.40.190.10">
    <property type="entry name" value="Periplasmic binding protein-like II"/>
    <property type="match status" value="2"/>
</dbReference>
<keyword evidence="14" id="KW-0407">Ion channel</keyword>
<evidence type="ECO:0000256" key="19">
    <source>
        <dbReference type="SAM" id="Phobius"/>
    </source>
</evidence>
<evidence type="ECO:0000256" key="15">
    <source>
        <dbReference type="ARBA" id="ARBA00034104"/>
    </source>
</evidence>
<keyword evidence="23" id="KW-1185">Reference proteome</keyword>
<feature type="binding site" evidence="16">
    <location>
        <position position="489"/>
    </location>
    <ligand>
        <name>L-glutamate</name>
        <dbReference type="ChEBI" id="CHEBI:29985"/>
    </ligand>
</feature>
<keyword evidence="5 20" id="KW-0732">Signal</keyword>
<evidence type="ECO:0000256" key="5">
    <source>
        <dbReference type="ARBA" id="ARBA00022729"/>
    </source>
</evidence>
<dbReference type="Pfam" id="PF10613">
    <property type="entry name" value="Lig_chan-Glu_bd"/>
    <property type="match status" value="1"/>
</dbReference>
<feature type="disulfide bond" evidence="18">
    <location>
        <begin position="72"/>
        <end position="321"/>
    </location>
</feature>
<evidence type="ECO:0000256" key="11">
    <source>
        <dbReference type="ARBA" id="ARBA00023180"/>
    </source>
</evidence>
<dbReference type="InterPro" id="IPR001828">
    <property type="entry name" value="ANF_lig-bd_rcpt"/>
</dbReference>
<feature type="domain" description="Ionotropic glutamate receptor C-terminal" evidence="21">
    <location>
        <begin position="404"/>
        <end position="770"/>
    </location>
</feature>
<keyword evidence="3" id="KW-1003">Cell membrane</keyword>
<keyword evidence="4 19" id="KW-0812">Transmembrane</keyword>
<dbReference type="GO" id="GO:0022824">
    <property type="term" value="F:transmitter-gated monoatomic ion channel activity"/>
    <property type="evidence" value="ECO:0007669"/>
    <property type="project" value="UniProtKB-ARBA"/>
</dbReference>
<feature type="transmembrane region" description="Helical" evidence="19">
    <location>
        <begin position="608"/>
        <end position="628"/>
    </location>
</feature>
<comment type="similarity">
    <text evidence="1">Belongs to the glutamate-gated ion channel (TC 1.A.10.1) family.</text>
</comment>
<feature type="binding site" evidence="16">
    <location>
        <position position="658"/>
    </location>
    <ligand>
        <name>L-glutamate</name>
        <dbReference type="ChEBI" id="CHEBI:29985"/>
    </ligand>
</feature>
<dbReference type="GO" id="GO:0007166">
    <property type="term" value="P:cell surface receptor signaling pathway"/>
    <property type="evidence" value="ECO:0007669"/>
    <property type="project" value="UniProtKB-ARBA"/>
</dbReference>
<evidence type="ECO:0000256" key="12">
    <source>
        <dbReference type="ARBA" id="ARBA00023257"/>
    </source>
</evidence>
<dbReference type="PRINTS" id="PR00177">
    <property type="entry name" value="NMDARECEPTOR"/>
</dbReference>
<dbReference type="FunFam" id="3.40.190.10:FF:000060">
    <property type="entry name" value="Glutamate receptor ionotropic, kainate 1"/>
    <property type="match status" value="1"/>
</dbReference>
<dbReference type="FunFam" id="3.40.190.10:FF:000001">
    <property type="entry name" value="Glutamate receptor ionotropic, kainate 2"/>
    <property type="match status" value="1"/>
</dbReference>
<evidence type="ECO:0000256" key="18">
    <source>
        <dbReference type="PIRSR" id="PIRSR601508-3"/>
    </source>
</evidence>
<feature type="signal peptide" evidence="20">
    <location>
        <begin position="1"/>
        <end position="17"/>
    </location>
</feature>
<keyword evidence="6 19" id="KW-1133">Transmembrane helix</keyword>
<dbReference type="Gene3D" id="3.40.50.2300">
    <property type="match status" value="2"/>
</dbReference>
<comment type="subcellular location">
    <subcellularLocation>
        <location evidence="15">Postsynaptic cell membrane</location>
        <topology evidence="15">Multi-pass membrane protein</topology>
    </subcellularLocation>
</comment>
<feature type="binding site" evidence="16">
    <location>
        <position position="707"/>
    </location>
    <ligand>
        <name>L-glutamate</name>
        <dbReference type="ChEBI" id="CHEBI:29985"/>
    </ligand>
</feature>
<evidence type="ECO:0000256" key="3">
    <source>
        <dbReference type="ARBA" id="ARBA00022475"/>
    </source>
</evidence>
<keyword evidence="12" id="KW-0628">Postsynaptic cell membrane</keyword>
<evidence type="ECO:0000256" key="14">
    <source>
        <dbReference type="ARBA" id="ARBA00023303"/>
    </source>
</evidence>
<evidence type="ECO:0000259" key="22">
    <source>
        <dbReference type="SMART" id="SM00918"/>
    </source>
</evidence>
<dbReference type="Pfam" id="PF01094">
    <property type="entry name" value="ANF_receptor"/>
    <property type="match status" value="1"/>
</dbReference>
<evidence type="ECO:0000313" key="23">
    <source>
        <dbReference type="Proteomes" id="UP000046395"/>
    </source>
</evidence>
<accession>A0A5S6QD46</accession>
<dbReference type="InterPro" id="IPR001320">
    <property type="entry name" value="Iontro_rcpt_C"/>
</dbReference>
<evidence type="ECO:0000256" key="8">
    <source>
        <dbReference type="ARBA" id="ARBA00023065"/>
    </source>
</evidence>
<dbReference type="PANTHER" id="PTHR18966">
    <property type="entry name" value="IONOTROPIC GLUTAMATE RECEPTOR"/>
    <property type="match status" value="1"/>
</dbReference>
<dbReference type="WBParaSite" id="TMUE_1000005143.1">
    <property type="protein sequence ID" value="TMUE_1000005143.1"/>
    <property type="gene ID" value="WBGene00285336"/>
</dbReference>
<evidence type="ECO:0000256" key="4">
    <source>
        <dbReference type="ARBA" id="ARBA00022692"/>
    </source>
</evidence>
<feature type="transmembrane region" description="Helical" evidence="19">
    <location>
        <begin position="534"/>
        <end position="553"/>
    </location>
</feature>
<reference evidence="24" key="1">
    <citation type="submission" date="2019-12" db="UniProtKB">
        <authorList>
            <consortium name="WormBaseParasite"/>
        </authorList>
    </citation>
    <scope>IDENTIFICATION</scope>
</reference>
<evidence type="ECO:0000256" key="10">
    <source>
        <dbReference type="ARBA" id="ARBA00023170"/>
    </source>
</evidence>
<evidence type="ECO:0000256" key="17">
    <source>
        <dbReference type="PIRSR" id="PIRSR601508-2"/>
    </source>
</evidence>
<evidence type="ECO:0000256" key="2">
    <source>
        <dbReference type="ARBA" id="ARBA00022448"/>
    </source>
</evidence>
<evidence type="ECO:0000256" key="20">
    <source>
        <dbReference type="SAM" id="SignalP"/>
    </source>
</evidence>
<feature type="binding site" evidence="16">
    <location>
        <position position="494"/>
    </location>
    <ligand>
        <name>L-glutamate</name>
        <dbReference type="ChEBI" id="CHEBI:29985"/>
    </ligand>
</feature>
<dbReference type="AlphaFoldDB" id="A0A5S6QD46"/>
<dbReference type="SUPFAM" id="SSF53822">
    <property type="entry name" value="Periplasmic binding protein-like I"/>
    <property type="match status" value="1"/>
</dbReference>
<dbReference type="Proteomes" id="UP000046395">
    <property type="component" value="Unassembled WGS sequence"/>
</dbReference>
<dbReference type="SMART" id="SM00079">
    <property type="entry name" value="PBPe"/>
    <property type="match status" value="1"/>
</dbReference>
<evidence type="ECO:0000256" key="9">
    <source>
        <dbReference type="ARBA" id="ARBA00023136"/>
    </source>
</evidence>
<evidence type="ECO:0000313" key="24">
    <source>
        <dbReference type="WBParaSite" id="TMUE_1000005143.1"/>
    </source>
</evidence>
<keyword evidence="13" id="KW-1071">Ligand-gated ion channel</keyword>
<dbReference type="Pfam" id="PF00060">
    <property type="entry name" value="Lig_chan"/>
    <property type="match status" value="1"/>
</dbReference>
<dbReference type="InterPro" id="IPR001508">
    <property type="entry name" value="Iono_Glu_rcpt_met"/>
</dbReference>
<feature type="chain" id="PRO_5024274902" evidence="20">
    <location>
        <begin position="18"/>
        <end position="843"/>
    </location>
</feature>
<dbReference type="GO" id="GO:0045211">
    <property type="term" value="C:postsynaptic membrane"/>
    <property type="evidence" value="ECO:0007669"/>
    <property type="project" value="UniProtKB-SubCell"/>
</dbReference>
<feature type="domain" description="Ionotropic glutamate receptor L-glutamate and glycine-binding" evidence="22">
    <location>
        <begin position="414"/>
        <end position="478"/>
    </location>
</feature>
<keyword evidence="9 19" id="KW-0472">Membrane</keyword>
<keyword evidence="10" id="KW-0675">Receptor</keyword>
<protein>
    <submittedName>
        <fullName evidence="24">Glutamate receptor</fullName>
    </submittedName>
</protein>
<sequence>MFALPLLILFIVNTCEARVFWLGGLFDKRDVAGRIAFHLAVNEHSSSTTSFKSHVLGMNGDDDIVDLIEKACSLLLTEMVAFLTTVKGSTSENVRLLCESRDVPFMMTNFDYSAKPFLNSVNLYPPPRAIGSVVASFAQHANWKSGIVFFQDDSGLIQLQDLLNLMNNKNEAMFTAERLDASKQFKPQLKYLKEFRKVYNIVVQADMETMRLLLDDAVQMNMLTSYYHYFFTDLDAYTVDLTAYRMHGCNITTLRLVDDDAPITKRLTAKLRNYKVSNSSSNTYRGSAVPTYLAAIYDAVKVVAKTALVLKDSISPEAIDCRNSTVWRDGTTLMNFIKATAFEGSTGHIQFDGYGKRFNFTFGIMELTPEGYVKYASWDGYQGMHILRSDLTARSRTESLEHKILRITAYMEEPFIMYKKSVEKLSGNDRYEGFCVDLLERIAEVNKFNYTIHEVKDKSYGTPDAAGHWSGMIGELIRGEADIAVTSLTINYARSEVIDFSVPFMHLGISILYKKPKRSSPSLLSFLAPLSLDVWMYMGAGYVVVSLMLWLVARMSPSEFLHQYPDGTGPVENQFSLGNSFWFTIGSLMQQGCDIAPRAIGTRMVASVWWFFTLILISSYTANLAAFLTVERMEFTINGAEDLVKQTKIKYGSLNRGSTMQFFKDSKLPTYEKMWTAMKASQPTVFVNSSREGIARVKQGNYAYLMESSMLEFYIERDCDLTQVGGLLDSKGYGIGLRKGSPYRETISQTVLYLQEKTVIAELKEKWWKRRADAKCGSNDGKAGTAAELGLQNVGGVFVVMLVGMVFALTFTVFGKIRSDVVKHRADKKKTESIKCSLAQTQS</sequence>